<comment type="similarity">
    <text evidence="2 8">Belongs to the peptidase M14 family.</text>
</comment>
<dbReference type="GO" id="GO:0005615">
    <property type="term" value="C:extracellular space"/>
    <property type="evidence" value="ECO:0007669"/>
    <property type="project" value="TreeGrafter"/>
</dbReference>
<keyword evidence="7" id="KW-0482">Metalloprotease</keyword>
<protein>
    <submittedName>
        <fullName evidence="10">DUF2817 domain-containing protein</fullName>
    </submittedName>
</protein>
<evidence type="ECO:0000256" key="7">
    <source>
        <dbReference type="ARBA" id="ARBA00023049"/>
    </source>
</evidence>
<keyword evidence="5" id="KW-0378">Hydrolase</keyword>
<dbReference type="Pfam" id="PF00246">
    <property type="entry name" value="Peptidase_M14"/>
    <property type="match status" value="1"/>
</dbReference>
<dbReference type="InterPro" id="IPR000834">
    <property type="entry name" value="Peptidase_M14"/>
</dbReference>
<dbReference type="RefSeq" id="WP_207324063.1">
    <property type="nucleotide sequence ID" value="NZ_CP071504.1"/>
</dbReference>
<feature type="domain" description="Peptidase M14" evidence="9">
    <location>
        <begin position="4"/>
        <end position="335"/>
    </location>
</feature>
<dbReference type="Proteomes" id="UP000663281">
    <property type="component" value="Chromosome"/>
</dbReference>
<gene>
    <name evidence="10" type="ORF">JYB88_10340</name>
</gene>
<evidence type="ECO:0000313" key="11">
    <source>
        <dbReference type="Proteomes" id="UP000663281"/>
    </source>
</evidence>
<keyword evidence="4" id="KW-0479">Metal-binding</keyword>
<evidence type="ECO:0000256" key="8">
    <source>
        <dbReference type="PROSITE-ProRule" id="PRU01379"/>
    </source>
</evidence>
<evidence type="ECO:0000256" key="2">
    <source>
        <dbReference type="ARBA" id="ARBA00005988"/>
    </source>
</evidence>
<dbReference type="PROSITE" id="PS52035">
    <property type="entry name" value="PEPTIDASE_M14"/>
    <property type="match status" value="1"/>
</dbReference>
<evidence type="ECO:0000256" key="1">
    <source>
        <dbReference type="ARBA" id="ARBA00001947"/>
    </source>
</evidence>
<reference evidence="10 11" key="1">
    <citation type="submission" date="2021-03" db="EMBL/GenBank/DDBJ databases">
        <title>Novel species identification of genus Shewanella.</title>
        <authorList>
            <person name="Liu G."/>
            <person name="Zhang Q."/>
        </authorList>
    </citation>
    <scope>NUCLEOTIDE SEQUENCE [LARGE SCALE GENOMIC DNA]</scope>
    <source>
        <strain evidence="10 11">FJAT-53726</strain>
    </source>
</reference>
<dbReference type="InterPro" id="IPR057246">
    <property type="entry name" value="CARBOXYPEPT_ZN_1"/>
</dbReference>
<evidence type="ECO:0000256" key="3">
    <source>
        <dbReference type="ARBA" id="ARBA00022670"/>
    </source>
</evidence>
<dbReference type="PANTHER" id="PTHR11705">
    <property type="entry name" value="PROTEASE FAMILY M14 CARBOXYPEPTIDASE A,B"/>
    <property type="match status" value="1"/>
</dbReference>
<name>A0A974XHV8_9GAMM</name>
<dbReference type="SUPFAM" id="SSF53187">
    <property type="entry name" value="Zn-dependent exopeptidases"/>
    <property type="match status" value="1"/>
</dbReference>
<dbReference type="KEGG" id="scyp:JYB88_10340"/>
<organism evidence="10 11">
    <name type="scientific">Shewanella cyperi</name>
    <dbReference type="NCBI Taxonomy" id="2814292"/>
    <lineage>
        <taxon>Bacteria</taxon>
        <taxon>Pseudomonadati</taxon>
        <taxon>Pseudomonadota</taxon>
        <taxon>Gammaproteobacteria</taxon>
        <taxon>Alteromonadales</taxon>
        <taxon>Shewanellaceae</taxon>
        <taxon>Shewanella</taxon>
    </lineage>
</organism>
<dbReference type="PROSITE" id="PS00132">
    <property type="entry name" value="CARBOXYPEPT_ZN_1"/>
    <property type="match status" value="1"/>
</dbReference>
<evidence type="ECO:0000256" key="5">
    <source>
        <dbReference type="ARBA" id="ARBA00022801"/>
    </source>
</evidence>
<evidence type="ECO:0000259" key="9">
    <source>
        <dbReference type="PROSITE" id="PS52035"/>
    </source>
</evidence>
<comment type="cofactor">
    <cofactor evidence="1">
        <name>Zn(2+)</name>
        <dbReference type="ChEBI" id="CHEBI:29105"/>
    </cofactor>
</comment>
<evidence type="ECO:0000256" key="4">
    <source>
        <dbReference type="ARBA" id="ARBA00022723"/>
    </source>
</evidence>
<comment type="caution">
    <text evidence="8">Lacks conserved residue(s) required for the propagation of feature annotation.</text>
</comment>
<dbReference type="EMBL" id="CP071504">
    <property type="protein sequence ID" value="QSX28686.1"/>
    <property type="molecule type" value="Genomic_DNA"/>
</dbReference>
<accession>A0A974XHV8</accession>
<dbReference type="GO" id="GO:0006508">
    <property type="term" value="P:proteolysis"/>
    <property type="evidence" value="ECO:0007669"/>
    <property type="project" value="UniProtKB-KW"/>
</dbReference>
<dbReference type="Gene3D" id="3.40.630.10">
    <property type="entry name" value="Zn peptidases"/>
    <property type="match status" value="1"/>
</dbReference>
<keyword evidence="11" id="KW-1185">Reference proteome</keyword>
<evidence type="ECO:0000256" key="6">
    <source>
        <dbReference type="ARBA" id="ARBA00022833"/>
    </source>
</evidence>
<keyword evidence="6" id="KW-0862">Zinc</keyword>
<evidence type="ECO:0000313" key="10">
    <source>
        <dbReference type="EMBL" id="QSX28686.1"/>
    </source>
</evidence>
<dbReference type="GO" id="GO:0004181">
    <property type="term" value="F:metallocarboxypeptidase activity"/>
    <property type="evidence" value="ECO:0007669"/>
    <property type="project" value="InterPro"/>
</dbReference>
<dbReference type="GO" id="GO:0008270">
    <property type="term" value="F:zinc ion binding"/>
    <property type="evidence" value="ECO:0007669"/>
    <property type="project" value="InterPro"/>
</dbReference>
<dbReference type="AlphaFoldDB" id="A0A974XHV8"/>
<keyword evidence="3" id="KW-0645">Protease</keyword>
<sequence>MFAAGYELAQLERLIQTQGQRLRAQILAQLPGPASPLPLHAIELGTDKPGLPTVLFVGGVHGLERIGTQILLTFLGSLMQRLGWDPHLQAMLSGLRLAFVPLVNPQGMAMGRRANANGVDLMRNAPLEGGRVTPWVGGQRLSARLPWFRGHGELEIETRALTDYCRELRNKSSLLLVLDAHSGFGLEDHLWFPYACHHQPGREIARIFRFWQLFEDSYSHHCHYHCGPQSAVYRTHGDVWDWLSQDDSPVPLLPFTLEMGSWAWVRKNPRQLFNFAGLFNPQKQHRHHRILRRHTILMQFMLELAHSRLLEQLSPAELAGFREQGVKLWYPELLP</sequence>
<proteinExistence type="inferred from homology"/>
<dbReference type="PANTHER" id="PTHR11705:SF143">
    <property type="entry name" value="SLL0236 PROTEIN"/>
    <property type="match status" value="1"/>
</dbReference>